<dbReference type="GO" id="GO:0005634">
    <property type="term" value="C:nucleus"/>
    <property type="evidence" value="ECO:0007669"/>
    <property type="project" value="TreeGrafter"/>
</dbReference>
<evidence type="ECO:0000313" key="6">
    <source>
        <dbReference type="EMBL" id="KAF2236091.1"/>
    </source>
</evidence>
<name>A0A6A6HDX3_VIRVR</name>
<dbReference type="InterPro" id="IPR051164">
    <property type="entry name" value="NmrA-like_oxidored"/>
</dbReference>
<reference evidence="6" key="1">
    <citation type="journal article" date="2020" name="Stud. Mycol.">
        <title>101 Dothideomycetes genomes: a test case for predicting lifestyles and emergence of pathogens.</title>
        <authorList>
            <person name="Haridas S."/>
            <person name="Albert R."/>
            <person name="Binder M."/>
            <person name="Bloem J."/>
            <person name="Labutti K."/>
            <person name="Salamov A."/>
            <person name="Andreopoulos B."/>
            <person name="Baker S."/>
            <person name="Barry K."/>
            <person name="Bills G."/>
            <person name="Bluhm B."/>
            <person name="Cannon C."/>
            <person name="Castanera R."/>
            <person name="Culley D."/>
            <person name="Daum C."/>
            <person name="Ezra D."/>
            <person name="Gonzalez J."/>
            <person name="Henrissat B."/>
            <person name="Kuo A."/>
            <person name="Liang C."/>
            <person name="Lipzen A."/>
            <person name="Lutzoni F."/>
            <person name="Magnuson J."/>
            <person name="Mondo S."/>
            <person name="Nolan M."/>
            <person name="Ohm R."/>
            <person name="Pangilinan J."/>
            <person name="Park H.-J."/>
            <person name="Ramirez L."/>
            <person name="Alfaro M."/>
            <person name="Sun H."/>
            <person name="Tritt A."/>
            <person name="Yoshinaga Y."/>
            <person name="Zwiers L.-H."/>
            <person name="Turgeon B."/>
            <person name="Goodwin S."/>
            <person name="Spatafora J."/>
            <person name="Crous P."/>
            <person name="Grigoriev I."/>
        </authorList>
    </citation>
    <scope>NUCLEOTIDE SEQUENCE</scope>
    <source>
        <strain evidence="6">Tuck. ex Michener</strain>
    </source>
</reference>
<comment type="similarity">
    <text evidence="1">Belongs to the NmrA-type oxidoreductase family.</text>
</comment>
<dbReference type="AlphaFoldDB" id="A0A6A6HDX3"/>
<dbReference type="InterPro" id="IPR036291">
    <property type="entry name" value="NAD(P)-bd_dom_sf"/>
</dbReference>
<accession>A0A6A6HDX3</accession>
<dbReference type="Pfam" id="PF05368">
    <property type="entry name" value="NmrA"/>
    <property type="match status" value="1"/>
</dbReference>
<dbReference type="Gene3D" id="3.90.25.10">
    <property type="entry name" value="UDP-galactose 4-epimerase, domain 1"/>
    <property type="match status" value="1"/>
</dbReference>
<proteinExistence type="inferred from homology"/>
<dbReference type="InterPro" id="IPR008030">
    <property type="entry name" value="NmrA-like"/>
</dbReference>
<dbReference type="Proteomes" id="UP000800092">
    <property type="component" value="Unassembled WGS sequence"/>
</dbReference>
<dbReference type="PANTHER" id="PTHR42748:SF30">
    <property type="entry name" value="NMRA-LIKE DOMAIN-CONTAINING PROTEIN"/>
    <property type="match status" value="1"/>
</dbReference>
<dbReference type="EMBL" id="ML991787">
    <property type="protein sequence ID" value="KAF2236091.1"/>
    <property type="molecule type" value="Genomic_DNA"/>
</dbReference>
<dbReference type="OrthoDB" id="3358371at2759"/>
<gene>
    <name evidence="6" type="ORF">EV356DRAFT_498934</name>
</gene>
<evidence type="ECO:0000256" key="4">
    <source>
        <dbReference type="SAM" id="MobiDB-lite"/>
    </source>
</evidence>
<keyword evidence="3" id="KW-0560">Oxidoreductase</keyword>
<keyword evidence="7" id="KW-1185">Reference proteome</keyword>
<dbReference type="SUPFAM" id="SSF51735">
    <property type="entry name" value="NAD(P)-binding Rossmann-fold domains"/>
    <property type="match status" value="1"/>
</dbReference>
<evidence type="ECO:0000313" key="7">
    <source>
        <dbReference type="Proteomes" id="UP000800092"/>
    </source>
</evidence>
<feature type="domain" description="NmrA-like" evidence="5">
    <location>
        <begin position="35"/>
        <end position="317"/>
    </location>
</feature>
<evidence type="ECO:0000259" key="5">
    <source>
        <dbReference type="Pfam" id="PF05368"/>
    </source>
</evidence>
<dbReference type="GO" id="GO:0016491">
    <property type="term" value="F:oxidoreductase activity"/>
    <property type="evidence" value="ECO:0007669"/>
    <property type="project" value="UniProtKB-KW"/>
</dbReference>
<organism evidence="6 7">
    <name type="scientific">Viridothelium virens</name>
    <name type="common">Speckled blister lichen</name>
    <name type="synonym">Trypethelium virens</name>
    <dbReference type="NCBI Taxonomy" id="1048519"/>
    <lineage>
        <taxon>Eukaryota</taxon>
        <taxon>Fungi</taxon>
        <taxon>Dikarya</taxon>
        <taxon>Ascomycota</taxon>
        <taxon>Pezizomycotina</taxon>
        <taxon>Dothideomycetes</taxon>
        <taxon>Dothideomycetes incertae sedis</taxon>
        <taxon>Trypetheliales</taxon>
        <taxon>Trypetheliaceae</taxon>
        <taxon>Viridothelium</taxon>
    </lineage>
</organism>
<feature type="region of interest" description="Disordered" evidence="4">
    <location>
        <begin position="1"/>
        <end position="26"/>
    </location>
</feature>
<evidence type="ECO:0000256" key="2">
    <source>
        <dbReference type="ARBA" id="ARBA00022857"/>
    </source>
</evidence>
<keyword evidence="2" id="KW-0521">NADP</keyword>
<dbReference type="PANTHER" id="PTHR42748">
    <property type="entry name" value="NITROGEN METABOLITE REPRESSION PROTEIN NMRA FAMILY MEMBER"/>
    <property type="match status" value="1"/>
</dbReference>
<protein>
    <submittedName>
        <fullName evidence="6">NAD(P)-binding protein</fullName>
    </submittedName>
</protein>
<evidence type="ECO:0000256" key="1">
    <source>
        <dbReference type="ARBA" id="ARBA00006328"/>
    </source>
</evidence>
<evidence type="ECO:0000256" key="3">
    <source>
        <dbReference type="ARBA" id="ARBA00023002"/>
    </source>
</evidence>
<feature type="compositionally biased region" description="Polar residues" evidence="4">
    <location>
        <begin position="10"/>
        <end position="26"/>
    </location>
</feature>
<sequence>MSGIRRAETHCTQPDDTTSGISSRSANSYSVMSSQKLLTIFGSTGNQGGSVIDLILSDPELQQKYRLRGISRNASSDSAQNLGRKGVEMISANVNNLESLKAAVRGSYGVFGVTNFWDKDVMSKTIEIQQGKNIFEACKADNVTHFVFSALPNVERLTQGVLKRVEHFDGKAIVAEYVEANKGHMIASYFMPAMYLKSYKDQVRSLEGRLSMIMPFSLSGSDSTSPSWPVVDPREDSGKYIIGLFEGGKDADGVSVHAVSAWSSPKELLAAISREVEKEVNFAAVSPDELSASLPENIAHEITETMLLVGNFSYYGRGEEKNQDQSDEWLVKSTKTMGLEQLVQRKGPWNFT</sequence>
<dbReference type="Gene3D" id="3.40.50.720">
    <property type="entry name" value="NAD(P)-binding Rossmann-like Domain"/>
    <property type="match status" value="1"/>
</dbReference>